<reference evidence="2" key="1">
    <citation type="submission" date="2022-12" db="EMBL/GenBank/DDBJ databases">
        <title>Reference genome sequencing for broad-spectrum identification of bacterial and archaeal isolates by mass spectrometry.</title>
        <authorList>
            <person name="Sekiguchi Y."/>
            <person name="Tourlousse D.M."/>
        </authorList>
    </citation>
    <scope>NUCLEOTIDE SEQUENCE</scope>
    <source>
        <strain evidence="2">301</strain>
    </source>
</reference>
<dbReference type="InterPro" id="IPR027417">
    <property type="entry name" value="P-loop_NTPase"/>
</dbReference>
<comment type="caution">
    <text evidence="2">The sequence shown here is derived from an EMBL/GenBank/DDBJ whole genome shotgun (WGS) entry which is preliminary data.</text>
</comment>
<sequence length="502" mass="56160">MSAQQLPETPALLQAWDPPGPVSQAFALDFTSRVKFFMGPVGAGKTTTCIFASQAFSACMPVCIDGIIRSKGVVVRDSFRTLEKTTMASWFQWFPKDYPGWDFTGGNDRPATHTIRFRRPDGRMVESITEFVGIGDKRVEDILRGWEGSWAWMNEADLMSQDVLMYLVQRMPRYPSKRLLPPGIKRPAMVMGDLNAPDIDNYVYKKFIEDCPPTWKLYVQPGGLDPGAENLKHLEADYYPGMMHGQPDWWIRRFIHNRFGYSRFGHPVYGEFNETLHVASGELAPRPGIPIAIGLDGGLTPAAAIVQQLPDGQILVLDELVPGHGLGPTRFATELVRLLLERYPGFDIRVIVADPATEHGADTEAGELSWLETVAKALQQAVVPCFTNEPGLRTEAVRLRLVQMIDGRRPGLLVSPRCRKLIQGFAYGYHFENVKKDANAPFKERPEKNDFSHVHDALQYVVLQVVGRYGVINEAAKSGRPGRPETPQAPAQRPGDFNVWNT</sequence>
<dbReference type="GeneID" id="95766082"/>
<name>A0A9W6FMN5_XANFL</name>
<reference evidence="3 5" key="2">
    <citation type="submission" date="2023-07" db="EMBL/GenBank/DDBJ databases">
        <title>Genomic Encyclopedia of Type Strains, Phase IV (KMG-IV): sequencing the most valuable type-strain genomes for metagenomic binning, comparative biology and taxonomic classification.</title>
        <authorList>
            <person name="Goeker M."/>
        </authorList>
    </citation>
    <scope>NUCLEOTIDE SEQUENCE [LARGE SCALE GENOMIC DNA]</scope>
    <source>
        <strain evidence="3 5">DSM 338</strain>
    </source>
</reference>
<gene>
    <name evidence="3" type="ORF">GGQ86_000377</name>
    <name evidence="2" type="ORF">XFLAVUS301_53100</name>
</gene>
<dbReference type="RefSeq" id="WP_281810122.1">
    <property type="nucleotide sequence ID" value="NZ_BSDO01000022.1"/>
</dbReference>
<dbReference type="AlphaFoldDB" id="A0A9W6FMN5"/>
<dbReference type="EMBL" id="JAVDPY010000001">
    <property type="protein sequence ID" value="MDR6331930.1"/>
    <property type="molecule type" value="Genomic_DNA"/>
</dbReference>
<dbReference type="Gene3D" id="3.40.50.300">
    <property type="entry name" value="P-loop containing nucleotide triphosphate hydrolases"/>
    <property type="match status" value="1"/>
</dbReference>
<accession>A0A9W6FMN5</accession>
<evidence type="ECO:0000313" key="5">
    <source>
        <dbReference type="Proteomes" id="UP001245370"/>
    </source>
</evidence>
<keyword evidence="5" id="KW-1185">Reference proteome</keyword>
<feature type="region of interest" description="Disordered" evidence="1">
    <location>
        <begin position="476"/>
        <end position="502"/>
    </location>
</feature>
<proteinExistence type="predicted"/>
<evidence type="ECO:0000313" key="3">
    <source>
        <dbReference type="EMBL" id="MDR6331930.1"/>
    </source>
</evidence>
<dbReference type="Gene3D" id="3.30.420.280">
    <property type="match status" value="1"/>
</dbReference>
<dbReference type="EMBL" id="BSDO01000022">
    <property type="protein sequence ID" value="GLI25636.1"/>
    <property type="molecule type" value="Genomic_DNA"/>
</dbReference>
<evidence type="ECO:0000313" key="2">
    <source>
        <dbReference type="EMBL" id="GLI25636.1"/>
    </source>
</evidence>
<dbReference type="Proteomes" id="UP001144397">
    <property type="component" value="Unassembled WGS sequence"/>
</dbReference>
<evidence type="ECO:0000313" key="4">
    <source>
        <dbReference type="Proteomes" id="UP001144397"/>
    </source>
</evidence>
<dbReference type="Proteomes" id="UP001245370">
    <property type="component" value="Unassembled WGS sequence"/>
</dbReference>
<protein>
    <recommendedName>
        <fullName evidence="6">TerL</fullName>
    </recommendedName>
</protein>
<evidence type="ECO:0000256" key="1">
    <source>
        <dbReference type="SAM" id="MobiDB-lite"/>
    </source>
</evidence>
<evidence type="ECO:0008006" key="6">
    <source>
        <dbReference type="Google" id="ProtNLM"/>
    </source>
</evidence>
<organism evidence="2 4">
    <name type="scientific">Xanthobacter flavus</name>
    <dbReference type="NCBI Taxonomy" id="281"/>
    <lineage>
        <taxon>Bacteria</taxon>
        <taxon>Pseudomonadati</taxon>
        <taxon>Pseudomonadota</taxon>
        <taxon>Alphaproteobacteria</taxon>
        <taxon>Hyphomicrobiales</taxon>
        <taxon>Xanthobacteraceae</taxon>
        <taxon>Xanthobacter</taxon>
    </lineage>
</organism>